<feature type="region of interest" description="Disordered" evidence="1">
    <location>
        <begin position="632"/>
        <end position="673"/>
    </location>
</feature>
<feature type="region of interest" description="Disordered" evidence="1">
    <location>
        <begin position="697"/>
        <end position="783"/>
    </location>
</feature>
<dbReference type="Proteomes" id="UP000279236">
    <property type="component" value="Unassembled WGS sequence"/>
</dbReference>
<feature type="compositionally biased region" description="Polar residues" evidence="1">
    <location>
        <begin position="252"/>
        <end position="263"/>
    </location>
</feature>
<feature type="region of interest" description="Disordered" evidence="1">
    <location>
        <begin position="956"/>
        <end position="993"/>
    </location>
</feature>
<feature type="region of interest" description="Disordered" evidence="1">
    <location>
        <begin position="1540"/>
        <end position="1574"/>
    </location>
</feature>
<dbReference type="GeneID" id="39584644"/>
<feature type="region of interest" description="Disordered" evidence="1">
    <location>
        <begin position="1058"/>
        <end position="1095"/>
    </location>
</feature>
<comment type="caution">
    <text evidence="2">The sequence shown here is derived from an EMBL/GenBank/DDBJ whole genome shotgun (WGS) entry which is preliminary data.</text>
</comment>
<evidence type="ECO:0000256" key="1">
    <source>
        <dbReference type="SAM" id="MobiDB-lite"/>
    </source>
</evidence>
<organism evidence="2 3">
    <name type="scientific">Apiotrichum porosum</name>
    <dbReference type="NCBI Taxonomy" id="105984"/>
    <lineage>
        <taxon>Eukaryota</taxon>
        <taxon>Fungi</taxon>
        <taxon>Dikarya</taxon>
        <taxon>Basidiomycota</taxon>
        <taxon>Agaricomycotina</taxon>
        <taxon>Tremellomycetes</taxon>
        <taxon>Trichosporonales</taxon>
        <taxon>Trichosporonaceae</taxon>
        <taxon>Apiotrichum</taxon>
    </lineage>
</organism>
<feature type="compositionally biased region" description="Polar residues" evidence="1">
    <location>
        <begin position="1541"/>
        <end position="1558"/>
    </location>
</feature>
<sequence>MTTWSARGHHLAPEPAGKTPDAPSSTAGFKNSLRKIPSTFLLRADPRGFRDTTLNGKPQPKVRKGLASMFGRARASPPTVTETVAVASQPTSGTKSRSWLRPHVRSVEPENKQRPSCGPDPFGHPGEGAAHIVARPFAVAQPDPTVKALQAERRPTPTTTTDCDRTSDSLESDESWVASLSNYAVPEFELQSTFAQDEPALDIPPRVSSLGTVKRIAELTEAAAPKETLKKDKTMSRVWSILTLKKKRQTFDRTSTQTSSQDITPPPTALGGTPQRVTPAPRLPTLHVTKPSTDLDPVLSSPFVDPNSPFMAAKSWSSASVGTGSSRRSLPQRKSLSGLFGFDIKESLAEFHLASSGKRQSTPRRDQASFDDGTPHSVEVHSRFGNAAFSPAGKEKHLSVLSENQLEPGSDTSPDTAAFYSRFGSSGFNAEGSLQQPDVSIRDMSTATRQLSKIVSHMDPAASPTPLRSIRSAILGSKHVKNATKSPLSANNSPRKRGALSRVFQAESGSPKAGSKSPVTKSPEAKAPSTPPSARIGTKTPVTSMVKKGMRNIFAPSSPASPVPPVPAQKSPLKFGHLPISPAHLSPWGPKSYCSSLSSATSGEVAIELQAPSEATSSNHSLEVYDDRHLKAHPYSLGLPPPPPANRKVDRHAHRRQTSRAQDNTDTDNRQSFDFTGEYARLNTGTQRASFMSALQHAQTAKVDPSPLKQHAPQVPKFDPDDSLEILDSPGDHKHRSPSPFRGQPAFQEFVAQTRSGQRNAPPYALPPPPVGRRYGGGQSHEKSLSDISFASISSLGAPIDIRSDWTNAFEHNFAFVGAPPPLIPLPPLPSFPSFQSMGESEVSFNFNPNQRSESFASFESLNHADISFTHGGPPLSRHPHRRPSHYGRRNVSGGSTTTDSGIGRSDWRSRGISTSSNMSTSSSMASIAHLGRPGLGDRMFERDQGVQLTSIEASPADETWQSQMGGRERHSYASTMEGGYDGSTEGESIFGGPSDTRLEAAAKDFFLKGIRHMSAISLSSEEDTAVKHNPQVGSPTLKGDMAVADLLVPSYIPKHRTGASLPGPFRPREAKHRRRPAPLNFDSQDEETPGLTSACTSTDASSFFSVDMGYKHGGVLGLPAALSIGHSRQKSSVASGVQVQPTIKEEDSLATLRQMPPLPKAYRAPVPQQAQVWEVNDSFELSQEADTSLGRWKREEAEAIAGGKADWADTSIESERSTMGGYRNHDGLNPADLAKPMTQDDIAAFIAKSQAMYKPLEEVQHKPVQRHVRSLGNSRAAVAPYGLPIPPLATRYQNKRASTGDDDMPHSALLAEFARDALPPSQVTSPTATEDASGDDDSCDTSVRSQVTSSARRRALGWGRRRPSDAAEIAISPPPLASATETRFPTERPKMTRSETLPSFICFSAQKPESKVASQRHLKSDVDVEDTDVRTMPANQAPKPQSEPEDEDEALMFTPKKDRSKSTLGARNPTRPTTRPRTAMHVHVDSSGSPLNLNTYQGSVPLVRVLSNGSGDHQSPLRRMAPLKPLQLVNTRTIKPLPTKKSQSKIPLKTQPSTLGTTRPARPAFSHHNPQYGSFGKADRLAAVNMGRSLHV</sequence>
<feature type="compositionally biased region" description="Polar residues" evidence="1">
    <location>
        <begin position="78"/>
        <end position="97"/>
    </location>
</feature>
<feature type="region of interest" description="Disordered" evidence="1">
    <location>
        <begin position="869"/>
        <end position="926"/>
    </location>
</feature>
<feature type="compositionally biased region" description="Basic residues" evidence="1">
    <location>
        <begin position="1352"/>
        <end position="1362"/>
    </location>
</feature>
<reference evidence="2 3" key="1">
    <citation type="submission" date="2018-11" db="EMBL/GenBank/DDBJ databases">
        <title>Genome sequence of Apiotrichum porosum DSM 27194.</title>
        <authorList>
            <person name="Aliyu H."/>
            <person name="Gorte O."/>
            <person name="Ochsenreither K."/>
        </authorList>
    </citation>
    <scope>NUCLEOTIDE SEQUENCE [LARGE SCALE GENOMIC DNA]</scope>
    <source>
        <strain evidence="2 3">DSM 27194</strain>
    </source>
</reference>
<dbReference type="RefSeq" id="XP_028479797.1">
    <property type="nucleotide sequence ID" value="XM_028615940.1"/>
</dbReference>
<name>A0A427Y8Y9_9TREE</name>
<feature type="region of interest" description="Disordered" evidence="1">
    <location>
        <begin position="250"/>
        <end position="300"/>
    </location>
</feature>
<feature type="compositionally biased region" description="Basic residues" evidence="1">
    <location>
        <begin position="649"/>
        <end position="658"/>
    </location>
</feature>
<evidence type="ECO:0000313" key="2">
    <source>
        <dbReference type="EMBL" id="RSH87589.1"/>
    </source>
</evidence>
<dbReference type="EMBL" id="RSCE01000001">
    <property type="protein sequence ID" value="RSH87589.1"/>
    <property type="molecule type" value="Genomic_DNA"/>
</dbReference>
<gene>
    <name evidence="2" type="ORF">EHS24_000101</name>
</gene>
<feature type="region of interest" description="Disordered" evidence="1">
    <location>
        <begin position="1409"/>
        <end position="1493"/>
    </location>
</feature>
<feature type="compositionally biased region" description="Polar residues" evidence="1">
    <location>
        <begin position="659"/>
        <end position="673"/>
    </location>
</feature>
<feature type="compositionally biased region" description="Basic residues" evidence="1">
    <location>
        <begin position="878"/>
        <end position="889"/>
    </location>
</feature>
<feature type="region of interest" description="Disordered" evidence="1">
    <location>
        <begin position="504"/>
        <end position="540"/>
    </location>
</feature>
<feature type="compositionally biased region" description="Polar residues" evidence="1">
    <location>
        <begin position="1341"/>
        <end position="1351"/>
    </location>
</feature>
<feature type="compositionally biased region" description="Low complexity" evidence="1">
    <location>
        <begin position="893"/>
        <end position="902"/>
    </location>
</feature>
<feature type="region of interest" description="Disordered" evidence="1">
    <location>
        <begin position="72"/>
        <end position="100"/>
    </location>
</feature>
<feature type="region of interest" description="Disordered" evidence="1">
    <location>
        <begin position="1"/>
        <end position="36"/>
    </location>
</feature>
<feature type="compositionally biased region" description="Low complexity" evidence="1">
    <location>
        <begin position="911"/>
        <end position="926"/>
    </location>
</feature>
<feature type="region of interest" description="Disordered" evidence="1">
    <location>
        <begin position="1316"/>
        <end position="1367"/>
    </location>
</feature>
<feature type="compositionally biased region" description="Polar residues" evidence="1">
    <location>
        <begin position="1322"/>
        <end position="1331"/>
    </location>
</feature>
<evidence type="ECO:0000313" key="3">
    <source>
        <dbReference type="Proteomes" id="UP000279236"/>
    </source>
</evidence>
<dbReference type="STRING" id="105984.A0A427Y8Y9"/>
<feature type="region of interest" description="Disordered" evidence="1">
    <location>
        <begin position="354"/>
        <end position="377"/>
    </location>
</feature>
<keyword evidence="3" id="KW-1185">Reference proteome</keyword>
<protein>
    <submittedName>
        <fullName evidence="2">Uncharacterized protein</fullName>
    </submittedName>
</protein>
<proteinExistence type="predicted"/>
<accession>A0A427Y8Y9</accession>
<dbReference type="OrthoDB" id="2563277at2759"/>